<feature type="domain" description="Gingipain" evidence="2">
    <location>
        <begin position="225"/>
        <end position="442"/>
    </location>
</feature>
<proteinExistence type="predicted"/>
<evidence type="ECO:0008006" key="5">
    <source>
        <dbReference type="Google" id="ProtNLM"/>
    </source>
</evidence>
<feature type="non-terminal residue" evidence="4">
    <location>
        <position position="449"/>
    </location>
</feature>
<dbReference type="GO" id="GO:0004197">
    <property type="term" value="F:cysteine-type endopeptidase activity"/>
    <property type="evidence" value="ECO:0007669"/>
    <property type="project" value="InterPro"/>
</dbReference>
<dbReference type="Gene3D" id="2.60.40.3800">
    <property type="match status" value="1"/>
</dbReference>
<feature type="non-terminal residue" evidence="4">
    <location>
        <position position="1"/>
    </location>
</feature>
<comment type="caution">
    <text evidence="4">The sequence shown here is derived from an EMBL/GenBank/DDBJ whole genome shotgun (WGS) entry which is preliminary data.</text>
</comment>
<evidence type="ECO:0000313" key="4">
    <source>
        <dbReference type="EMBL" id="GAF83910.1"/>
    </source>
</evidence>
<dbReference type="InterPro" id="IPR001769">
    <property type="entry name" value="Gingipain"/>
</dbReference>
<gene>
    <name evidence="4" type="ORF">S01H1_09453</name>
</gene>
<sequence>TSGLAAPVGDSQVFTLRYTATFAEDQLVFGNLLGYDTLRLKSGGCLNEPGQPMLPAHTLRIALPAGMTATGVRVAETQALQLAGQYSLFPAQPPRRVSDGAGAADFVAPDPRIYESPEPYPAKLVELTHQTDLAGQGIALIRLYPVRYVPTEKTLTLYRSIEIVIEGVGGYECGDYLPDQVSARGRAAYEQTIADMVVNPEAVELRTSGEPPPPSRGVGPGSYGYVIITTSDWVDDFQPLADWKTKKGTPANIVTTSWIYNSGGYSGSDQDKIRAFVQDAHSTWGATYFLLGGDTDTVPCDSTTFSSIDPEAVPNDTYYADYDGDWTCEVHVGRASVRSASAVSTFIDKVFTYEKNPPLTDYAKTIAFFGFDLDEYTPGEDTKSDIESLYIPSGWTYRSEYDSESGSHMSDVIGYMNQGNHLQNLIDHCNESVMGVGYVNHGDLLSTSD</sequence>
<dbReference type="InterPro" id="IPR012600">
    <property type="entry name" value="Propeptide_C25"/>
</dbReference>
<dbReference type="Gene3D" id="3.40.50.1460">
    <property type="match status" value="1"/>
</dbReference>
<dbReference type="AlphaFoldDB" id="X0U5X6"/>
<evidence type="ECO:0000259" key="3">
    <source>
        <dbReference type="Pfam" id="PF08126"/>
    </source>
</evidence>
<dbReference type="GO" id="GO:0006508">
    <property type="term" value="P:proteolysis"/>
    <property type="evidence" value="ECO:0007669"/>
    <property type="project" value="InterPro"/>
</dbReference>
<dbReference type="EMBL" id="BARS01004829">
    <property type="protein sequence ID" value="GAF83910.1"/>
    <property type="molecule type" value="Genomic_DNA"/>
</dbReference>
<evidence type="ECO:0000256" key="1">
    <source>
        <dbReference type="ARBA" id="ARBA00022729"/>
    </source>
</evidence>
<organism evidence="4">
    <name type="scientific">marine sediment metagenome</name>
    <dbReference type="NCBI Taxonomy" id="412755"/>
    <lineage>
        <taxon>unclassified sequences</taxon>
        <taxon>metagenomes</taxon>
        <taxon>ecological metagenomes</taxon>
    </lineage>
</organism>
<protein>
    <recommendedName>
        <fullName evidence="5">Gingipain domain-containing protein</fullName>
    </recommendedName>
</protein>
<evidence type="ECO:0000259" key="2">
    <source>
        <dbReference type="Pfam" id="PF01364"/>
    </source>
</evidence>
<accession>X0U5X6</accession>
<dbReference type="Pfam" id="PF01364">
    <property type="entry name" value="Peptidase_C25"/>
    <property type="match status" value="1"/>
</dbReference>
<name>X0U5X6_9ZZZZ</name>
<reference evidence="4" key="1">
    <citation type="journal article" date="2014" name="Front. Microbiol.">
        <title>High frequency of phylogenetically diverse reductive dehalogenase-homologous genes in deep subseafloor sedimentary metagenomes.</title>
        <authorList>
            <person name="Kawai M."/>
            <person name="Futagami T."/>
            <person name="Toyoda A."/>
            <person name="Takaki Y."/>
            <person name="Nishi S."/>
            <person name="Hori S."/>
            <person name="Arai W."/>
            <person name="Tsubouchi T."/>
            <person name="Morono Y."/>
            <person name="Uchiyama I."/>
            <person name="Ito T."/>
            <person name="Fujiyama A."/>
            <person name="Inagaki F."/>
            <person name="Takami H."/>
        </authorList>
    </citation>
    <scope>NUCLEOTIDE SEQUENCE</scope>
    <source>
        <strain evidence="4">Expedition CK06-06</strain>
    </source>
</reference>
<dbReference type="InterPro" id="IPR038490">
    <property type="entry name" value="Gingipain_propep_sf"/>
</dbReference>
<keyword evidence="1" id="KW-0732">Signal</keyword>
<dbReference type="Gene3D" id="3.40.50.10390">
    <property type="entry name" value="Gingipain r, domain 1"/>
    <property type="match status" value="1"/>
</dbReference>
<dbReference type="InterPro" id="IPR029030">
    <property type="entry name" value="Caspase-like_dom_sf"/>
</dbReference>
<dbReference type="Pfam" id="PF08126">
    <property type="entry name" value="Propeptide_C25"/>
    <property type="match status" value="1"/>
</dbReference>
<dbReference type="InterPro" id="IPR029031">
    <property type="entry name" value="Gingipain_N_sf"/>
</dbReference>
<dbReference type="SUPFAM" id="SSF52129">
    <property type="entry name" value="Caspase-like"/>
    <property type="match status" value="1"/>
</dbReference>
<feature type="domain" description="Gingipain propeptide" evidence="3">
    <location>
        <begin position="40"/>
        <end position="165"/>
    </location>
</feature>